<dbReference type="InterPro" id="IPR002201">
    <property type="entry name" value="Glyco_trans_9"/>
</dbReference>
<dbReference type="Gene3D" id="3.40.50.2000">
    <property type="entry name" value="Glycogen Phosphorylase B"/>
    <property type="match status" value="2"/>
</dbReference>
<dbReference type="CDD" id="cd03789">
    <property type="entry name" value="GT9_LPS_heptosyltransferase"/>
    <property type="match status" value="1"/>
</dbReference>
<dbReference type="AlphaFoldDB" id="A0A1M6YS97"/>
<evidence type="ECO:0000313" key="3">
    <source>
        <dbReference type="EMBL" id="SHL20909.1"/>
    </source>
</evidence>
<name>A0A1M6YS97_9FLAO</name>
<reference evidence="4" key="1">
    <citation type="submission" date="2016-11" db="EMBL/GenBank/DDBJ databases">
        <authorList>
            <person name="Varghese N."/>
            <person name="Submissions S."/>
        </authorList>
    </citation>
    <scope>NUCLEOTIDE SEQUENCE [LARGE SCALE GENOMIC DNA]</scope>
    <source>
        <strain evidence="4">DSM 27989</strain>
    </source>
</reference>
<dbReference type="InterPro" id="IPR051199">
    <property type="entry name" value="LPS_LOS_Heptosyltrfase"/>
</dbReference>
<dbReference type="Pfam" id="PF01075">
    <property type="entry name" value="Glyco_transf_9"/>
    <property type="match status" value="1"/>
</dbReference>
<keyword evidence="2 3" id="KW-0808">Transferase</keyword>
<dbReference type="OrthoDB" id="9768048at2"/>
<dbReference type="PANTHER" id="PTHR30160:SF22">
    <property type="entry name" value="LIPOPOLYSACCHARIDE CORE BIOSYNTHESIS PROTEIN"/>
    <property type="match status" value="1"/>
</dbReference>
<dbReference type="EMBL" id="FRBH01000007">
    <property type="protein sequence ID" value="SHL20909.1"/>
    <property type="molecule type" value="Genomic_DNA"/>
</dbReference>
<proteinExistence type="predicted"/>
<keyword evidence="1" id="KW-0328">Glycosyltransferase</keyword>
<gene>
    <name evidence="3" type="ORF">SAMN05443634_1078</name>
</gene>
<dbReference type="GO" id="GO:0005829">
    <property type="term" value="C:cytosol"/>
    <property type="evidence" value="ECO:0007669"/>
    <property type="project" value="TreeGrafter"/>
</dbReference>
<dbReference type="GO" id="GO:0008713">
    <property type="term" value="F:ADP-heptose-lipopolysaccharide heptosyltransferase activity"/>
    <property type="evidence" value="ECO:0007669"/>
    <property type="project" value="TreeGrafter"/>
</dbReference>
<dbReference type="GO" id="GO:0009244">
    <property type="term" value="P:lipopolysaccharide core region biosynthetic process"/>
    <property type="evidence" value="ECO:0007669"/>
    <property type="project" value="TreeGrafter"/>
</dbReference>
<evidence type="ECO:0000256" key="1">
    <source>
        <dbReference type="ARBA" id="ARBA00022676"/>
    </source>
</evidence>
<dbReference type="PANTHER" id="PTHR30160">
    <property type="entry name" value="TETRAACYLDISACCHARIDE 4'-KINASE-RELATED"/>
    <property type="match status" value="1"/>
</dbReference>
<protein>
    <submittedName>
        <fullName evidence="3">ADP-heptose:LPS heptosyltransferase</fullName>
    </submittedName>
</protein>
<organism evidence="3 4">
    <name type="scientific">Chishuiella changwenlii</name>
    <dbReference type="NCBI Taxonomy" id="1434701"/>
    <lineage>
        <taxon>Bacteria</taxon>
        <taxon>Pseudomonadati</taxon>
        <taxon>Bacteroidota</taxon>
        <taxon>Flavobacteriia</taxon>
        <taxon>Flavobacteriales</taxon>
        <taxon>Weeksellaceae</taxon>
        <taxon>Chishuiella</taxon>
    </lineage>
</organism>
<accession>A0A1M6YS97</accession>
<dbReference type="SUPFAM" id="SSF53756">
    <property type="entry name" value="UDP-Glycosyltransferase/glycogen phosphorylase"/>
    <property type="match status" value="1"/>
</dbReference>
<sequence length="335" mass="38402">MISKKNKKRLLVLRFSALGDVTMIAPVLNELLEQNPDVEIYVASRPFMETIFKQFPQINFIPVDLNKQYKGFFSLFSLYKELKKYKFDYVADLHNVIRSKVITFLFKINGIKTATLDKGRAEKKALVNQENKTLKQLKLTTERYADVLRSFGFQLTLSHQLKSFIKKEEKTIGIAPYAAFSSKMYPLEKMKIVAEKLANDGYTVYLFGGGKYEVEELKSWENLNPTIKSLAGVISFDEELQQIAKLEAMISMDSANMHLASLMGTRTISIWGGTHPYAGFLGYGQSMEDVIQDETLTCRPTSIFGKDPEEFKNFDYFQNLSAEDVYQQIKTRLVK</sequence>
<evidence type="ECO:0000256" key="2">
    <source>
        <dbReference type="ARBA" id="ARBA00022679"/>
    </source>
</evidence>
<dbReference type="STRING" id="1434701.SAMN05443634_1078"/>
<dbReference type="RefSeq" id="WP_072932074.1">
    <property type="nucleotide sequence ID" value="NZ_BMFL01000001.1"/>
</dbReference>
<dbReference type="Proteomes" id="UP000184120">
    <property type="component" value="Unassembled WGS sequence"/>
</dbReference>
<evidence type="ECO:0000313" key="4">
    <source>
        <dbReference type="Proteomes" id="UP000184120"/>
    </source>
</evidence>